<dbReference type="Proteomes" id="UP000251431">
    <property type="component" value="Unassembled WGS sequence"/>
</dbReference>
<evidence type="ECO:0000313" key="1">
    <source>
        <dbReference type="EMBL" id="SPU40576.1"/>
    </source>
</evidence>
<dbReference type="RefSeq" id="WP_112118834.1">
    <property type="nucleotide sequence ID" value="NZ_UAQE01000006.1"/>
</dbReference>
<evidence type="ECO:0000313" key="2">
    <source>
        <dbReference type="Proteomes" id="UP000251431"/>
    </source>
</evidence>
<proteinExistence type="predicted"/>
<accession>A0A2X1C176</accession>
<dbReference type="EMBL" id="UAQE01000006">
    <property type="protein sequence ID" value="SPU40576.1"/>
    <property type="molecule type" value="Genomic_DNA"/>
</dbReference>
<organism evidence="1 2">
    <name type="scientific">Lysinibacillus capsici</name>
    <dbReference type="NCBI Taxonomy" id="2115968"/>
    <lineage>
        <taxon>Bacteria</taxon>
        <taxon>Bacillati</taxon>
        <taxon>Bacillota</taxon>
        <taxon>Bacilli</taxon>
        <taxon>Bacillales</taxon>
        <taxon>Bacillaceae</taxon>
        <taxon>Lysinibacillus</taxon>
    </lineage>
</organism>
<reference evidence="1 2" key="1">
    <citation type="submission" date="2018-06" db="EMBL/GenBank/DDBJ databases">
        <authorList>
            <consortium name="Pathogen Informatics"/>
            <person name="Doyle S."/>
        </authorList>
    </citation>
    <scope>NUCLEOTIDE SEQUENCE [LARGE SCALE GENOMIC DNA]</scope>
    <source>
        <strain evidence="1 2">NCTC7582</strain>
    </source>
</reference>
<gene>
    <name evidence="1" type="ORF">NCTC7582_05118</name>
</gene>
<dbReference type="AlphaFoldDB" id="A0A2X1C176"/>
<name>A0A2X1C176_9BACI</name>
<protein>
    <submittedName>
        <fullName evidence="1">Uncharacterized protein</fullName>
    </submittedName>
</protein>
<sequence>MTEQYIASIKNTTTGSWLKSTTSFNKTNGSWFKPKITHSYIHTLIEEERFIFRDKKEAESTLKTLQENYPDTFTLVIETTTRFS</sequence>